<name>S5ZQD1_9SPIR</name>
<sequence>MSIGFNKKNTFFYKNLQIFLKILPFFYNKTDFTIKFTLYNNKSSVIIYLHFYFKEDLHEKNL</sequence>
<evidence type="ECO:0000313" key="1">
    <source>
        <dbReference type="EMBL" id="AGT44862.1"/>
    </source>
</evidence>
<evidence type="ECO:0000313" key="2">
    <source>
        <dbReference type="Proteomes" id="UP000015620"/>
    </source>
</evidence>
<dbReference type="AlphaFoldDB" id="S5ZQD1"/>
<dbReference type="KEGG" id="tped:TPE_2388"/>
<reference evidence="1 2" key="1">
    <citation type="journal article" date="2013" name="PLoS ONE">
        <title>Genome-Wide Relatedness of Treponema pedis, from Gingiva and Necrotic Skin Lesions of Pigs, with the Human Oral Pathogen Treponema denticola.</title>
        <authorList>
            <person name="Svartstrom O."/>
            <person name="Mushtaq M."/>
            <person name="Pringle M."/>
            <person name="Segerman B."/>
        </authorList>
    </citation>
    <scope>NUCLEOTIDE SEQUENCE [LARGE SCALE GENOMIC DNA]</scope>
    <source>
        <strain evidence="1">T A4</strain>
    </source>
</reference>
<dbReference type="HOGENOM" id="CLU_2902991_0_0_12"/>
<dbReference type="EMBL" id="CP004120">
    <property type="protein sequence ID" value="AGT44862.1"/>
    <property type="molecule type" value="Genomic_DNA"/>
</dbReference>
<keyword evidence="2" id="KW-1185">Reference proteome</keyword>
<gene>
    <name evidence="1" type="ORF">TPE_2388</name>
</gene>
<organism evidence="1 2">
    <name type="scientific">Treponema pedis str. T A4</name>
    <dbReference type="NCBI Taxonomy" id="1291379"/>
    <lineage>
        <taxon>Bacteria</taxon>
        <taxon>Pseudomonadati</taxon>
        <taxon>Spirochaetota</taxon>
        <taxon>Spirochaetia</taxon>
        <taxon>Spirochaetales</taxon>
        <taxon>Treponemataceae</taxon>
        <taxon>Treponema</taxon>
    </lineage>
</organism>
<dbReference type="PATRIC" id="fig|1291379.3.peg.2360"/>
<dbReference type="STRING" id="1291379.TPE_2388"/>
<accession>S5ZQD1</accession>
<dbReference type="Proteomes" id="UP000015620">
    <property type="component" value="Chromosome"/>
</dbReference>
<proteinExistence type="predicted"/>
<protein>
    <submittedName>
        <fullName evidence="1">Uncharacterized protein</fullName>
    </submittedName>
</protein>